<name>W1P446_AMBTC</name>
<evidence type="ECO:0000313" key="3">
    <source>
        <dbReference type="Proteomes" id="UP000017836"/>
    </source>
</evidence>
<keyword evidence="3" id="KW-1185">Reference proteome</keyword>
<dbReference type="Proteomes" id="UP000017836">
    <property type="component" value="Unassembled WGS sequence"/>
</dbReference>
<evidence type="ECO:0000313" key="2">
    <source>
        <dbReference type="EMBL" id="ERN02683.1"/>
    </source>
</evidence>
<organism evidence="2 3">
    <name type="scientific">Amborella trichopoda</name>
    <dbReference type="NCBI Taxonomy" id="13333"/>
    <lineage>
        <taxon>Eukaryota</taxon>
        <taxon>Viridiplantae</taxon>
        <taxon>Streptophyta</taxon>
        <taxon>Embryophyta</taxon>
        <taxon>Tracheophyta</taxon>
        <taxon>Spermatophyta</taxon>
        <taxon>Magnoliopsida</taxon>
        <taxon>Amborellales</taxon>
        <taxon>Amborellaceae</taxon>
        <taxon>Amborella</taxon>
    </lineage>
</organism>
<dbReference type="HOGENOM" id="CLU_2852671_0_0_1"/>
<dbReference type="Gramene" id="ERN02683">
    <property type="protein sequence ID" value="ERN02683"/>
    <property type="gene ID" value="AMTR_s00085p00094520"/>
</dbReference>
<accession>W1P446</accession>
<evidence type="ECO:0000256" key="1">
    <source>
        <dbReference type="SAM" id="MobiDB-lite"/>
    </source>
</evidence>
<gene>
    <name evidence="2" type="ORF">AMTR_s00085p00094520</name>
</gene>
<sequence>MVRTSKGLDVVTRLGGPCTRTSRAPVAGQVRLPLQKVGCGLSGCLSGKAPHSNSNATPPLVGDVA</sequence>
<protein>
    <submittedName>
        <fullName evidence="2">Uncharacterized protein</fullName>
    </submittedName>
</protein>
<feature type="region of interest" description="Disordered" evidence="1">
    <location>
        <begin position="46"/>
        <end position="65"/>
    </location>
</feature>
<dbReference type="AlphaFoldDB" id="W1P446"/>
<proteinExistence type="predicted"/>
<reference evidence="3" key="1">
    <citation type="journal article" date="2013" name="Science">
        <title>The Amborella genome and the evolution of flowering plants.</title>
        <authorList>
            <consortium name="Amborella Genome Project"/>
        </authorList>
    </citation>
    <scope>NUCLEOTIDE SEQUENCE [LARGE SCALE GENOMIC DNA]</scope>
</reference>
<dbReference type="EMBL" id="KI394487">
    <property type="protein sequence ID" value="ERN02683.1"/>
    <property type="molecule type" value="Genomic_DNA"/>
</dbReference>